<dbReference type="PANTHER" id="PTHR24220:SF470">
    <property type="entry name" value="CELL DIVISION ATP-BINDING PROTEIN FTSE"/>
    <property type="match status" value="1"/>
</dbReference>
<dbReference type="KEGG" id="lmb:C9I47_0343"/>
<evidence type="ECO:0000256" key="7">
    <source>
        <dbReference type="ARBA" id="ARBA00022741"/>
    </source>
</evidence>
<keyword evidence="8 11" id="KW-0067">ATP-binding</keyword>
<dbReference type="EMBL" id="CP029843">
    <property type="protein sequence ID" value="AWV06068.1"/>
    <property type="molecule type" value="Genomic_DNA"/>
</dbReference>
<organism evidence="13 15">
    <name type="scientific">Marilutibacter maris</name>
    <dbReference type="NCBI Taxonomy" id="1605891"/>
    <lineage>
        <taxon>Bacteria</taxon>
        <taxon>Pseudomonadati</taxon>
        <taxon>Pseudomonadota</taxon>
        <taxon>Gammaproteobacteria</taxon>
        <taxon>Lysobacterales</taxon>
        <taxon>Lysobacteraceae</taxon>
        <taxon>Marilutibacter</taxon>
    </lineage>
</organism>
<dbReference type="NCBIfam" id="TIGR02673">
    <property type="entry name" value="FtsE"/>
    <property type="match status" value="1"/>
</dbReference>
<dbReference type="GO" id="GO:0016887">
    <property type="term" value="F:ATP hydrolysis activity"/>
    <property type="evidence" value="ECO:0007669"/>
    <property type="project" value="InterPro"/>
</dbReference>
<keyword evidence="6 11" id="KW-0132">Cell division</keyword>
<dbReference type="PROSITE" id="PS00211">
    <property type="entry name" value="ABC_TRANSPORTER_1"/>
    <property type="match status" value="1"/>
</dbReference>
<dbReference type="SUPFAM" id="SSF52540">
    <property type="entry name" value="P-loop containing nucleoside triphosphate hydrolases"/>
    <property type="match status" value="1"/>
</dbReference>
<dbReference type="SMART" id="SM00382">
    <property type="entry name" value="AAA"/>
    <property type="match status" value="1"/>
</dbReference>
<dbReference type="GO" id="GO:0005886">
    <property type="term" value="C:plasma membrane"/>
    <property type="evidence" value="ECO:0007669"/>
    <property type="project" value="UniProtKB-SubCell"/>
</dbReference>
<evidence type="ECO:0000256" key="8">
    <source>
        <dbReference type="ARBA" id="ARBA00022840"/>
    </source>
</evidence>
<evidence type="ECO:0000313" key="13">
    <source>
        <dbReference type="EMBL" id="AWV06068.1"/>
    </source>
</evidence>
<gene>
    <name evidence="11 14" type="primary">ftsE</name>
    <name evidence="13" type="ORF">C9I47_0343</name>
    <name evidence="14" type="ORF">FKV24_017470</name>
</gene>
<keyword evidence="5 11" id="KW-1003">Cell membrane</keyword>
<sequence length="228" mass="25011">MSVLRFDNVSKRYASGRDALSEVSFEVGTGEMLFVTGHSGAGKSTLLRLIHLSERPSRGTVLFGERNLMKVRGRRVALHRREVGVVFQDHRLLADRSVADNVGLPLILRGERRGEIGKRVRSLLDRVGLGDRANALPAQLSAGEQQRVGIARAIIAEPRLLVADEPTGNLDPTLSAEIMALFESLPERGTSVLIASHDLALVKRMKKRVLVLNQGRLVDDISPEDLAE</sequence>
<comment type="subunit">
    <text evidence="11">Homodimer. Forms a membrane-associated complex with FtsX.</text>
</comment>
<comment type="similarity">
    <text evidence="3 11">Belongs to the ABC transporter superfamily.</text>
</comment>
<keyword evidence="7 11" id="KW-0547">Nucleotide-binding</keyword>
<evidence type="ECO:0000313" key="15">
    <source>
        <dbReference type="Proteomes" id="UP000249447"/>
    </source>
</evidence>
<dbReference type="InterPro" id="IPR015854">
    <property type="entry name" value="ABC_transpr_LolD-like"/>
</dbReference>
<dbReference type="InterPro" id="IPR027417">
    <property type="entry name" value="P-loop_NTPase"/>
</dbReference>
<dbReference type="OrthoDB" id="9802264at2"/>
<dbReference type="InterPro" id="IPR017871">
    <property type="entry name" value="ABC_transporter-like_CS"/>
</dbReference>
<dbReference type="Pfam" id="PF00005">
    <property type="entry name" value="ABC_tran"/>
    <property type="match status" value="1"/>
</dbReference>
<evidence type="ECO:0000256" key="1">
    <source>
        <dbReference type="ARBA" id="ARBA00002579"/>
    </source>
</evidence>
<evidence type="ECO:0000313" key="14">
    <source>
        <dbReference type="EMBL" id="KAB8164488.1"/>
    </source>
</evidence>
<evidence type="ECO:0000256" key="2">
    <source>
        <dbReference type="ARBA" id="ARBA00004202"/>
    </source>
</evidence>
<evidence type="ECO:0000259" key="12">
    <source>
        <dbReference type="PROSITE" id="PS50893"/>
    </source>
</evidence>
<keyword evidence="10 11" id="KW-0131">Cell cycle</keyword>
<dbReference type="Proteomes" id="UP000320431">
    <property type="component" value="Unassembled WGS sequence"/>
</dbReference>
<dbReference type="GO" id="GO:0051301">
    <property type="term" value="P:cell division"/>
    <property type="evidence" value="ECO:0007669"/>
    <property type="project" value="UniProtKB-UniRule"/>
</dbReference>
<dbReference type="Proteomes" id="UP000249447">
    <property type="component" value="Chromosome"/>
</dbReference>
<dbReference type="GO" id="GO:0022857">
    <property type="term" value="F:transmembrane transporter activity"/>
    <property type="evidence" value="ECO:0007669"/>
    <property type="project" value="TreeGrafter"/>
</dbReference>
<evidence type="ECO:0000256" key="11">
    <source>
        <dbReference type="RuleBase" id="RU365094"/>
    </source>
</evidence>
<proteinExistence type="inferred from homology"/>
<keyword evidence="9 11" id="KW-0472">Membrane</keyword>
<feature type="domain" description="ABC transporter" evidence="12">
    <location>
        <begin position="4"/>
        <end position="228"/>
    </location>
</feature>
<comment type="function">
    <text evidence="1">Part of the ABC transporter FtsEX involved in cellular division. Important for assembly or stability of the septal ring.</text>
</comment>
<protein>
    <recommendedName>
        <fullName evidence="4 11">Cell division ATP-binding protein FtsE</fullName>
    </recommendedName>
</protein>
<dbReference type="PANTHER" id="PTHR24220">
    <property type="entry name" value="IMPORT ATP-BINDING PROTEIN"/>
    <property type="match status" value="1"/>
</dbReference>
<comment type="subcellular location">
    <subcellularLocation>
        <location evidence="11">Cell inner membrane</location>
        <topology evidence="11">Peripheral membrane protein</topology>
        <orientation evidence="11">Cytoplasmic side</orientation>
    </subcellularLocation>
    <subcellularLocation>
        <location evidence="2">Cell membrane</location>
        <topology evidence="2">Peripheral membrane protein</topology>
    </subcellularLocation>
</comment>
<dbReference type="InterPro" id="IPR003593">
    <property type="entry name" value="AAA+_ATPase"/>
</dbReference>
<evidence type="ECO:0000256" key="3">
    <source>
        <dbReference type="ARBA" id="ARBA00005417"/>
    </source>
</evidence>
<evidence type="ECO:0000256" key="4">
    <source>
        <dbReference type="ARBA" id="ARBA00020019"/>
    </source>
</evidence>
<reference evidence="13 15" key="1">
    <citation type="submission" date="2018-05" db="EMBL/GenBank/DDBJ databases">
        <title>The complete genome of Lysobacter maris HZ9B, a marine bacterium antagonistic against terrestrial plant pathogens.</title>
        <authorList>
            <person name="Zhang X.-Q."/>
        </authorList>
    </citation>
    <scope>NUCLEOTIDE SEQUENCE [LARGE SCALE GENOMIC DNA]</scope>
    <source>
        <strain evidence="13 15">HZ9B</strain>
    </source>
</reference>
<dbReference type="Gene3D" id="3.40.50.300">
    <property type="entry name" value="P-loop containing nucleotide triphosphate hydrolases"/>
    <property type="match status" value="1"/>
</dbReference>
<dbReference type="EMBL" id="VICD02000312">
    <property type="protein sequence ID" value="KAB8164488.1"/>
    <property type="molecule type" value="Genomic_DNA"/>
</dbReference>
<name>A0A2U9T6E3_9GAMM</name>
<dbReference type="GO" id="GO:0005524">
    <property type="term" value="F:ATP binding"/>
    <property type="evidence" value="ECO:0007669"/>
    <property type="project" value="UniProtKB-UniRule"/>
</dbReference>
<dbReference type="PROSITE" id="PS50893">
    <property type="entry name" value="ABC_TRANSPORTER_2"/>
    <property type="match status" value="1"/>
</dbReference>
<dbReference type="InterPro" id="IPR003439">
    <property type="entry name" value="ABC_transporter-like_ATP-bd"/>
</dbReference>
<reference evidence="14 16" key="2">
    <citation type="submission" date="2019-10" db="EMBL/GenBank/DDBJ databases">
        <title>Lysobacter alkalisoli sp. nov., isolated from saline-alkaline soil.</title>
        <authorList>
            <person name="Sun J.-Q."/>
        </authorList>
    </citation>
    <scope>NUCLEOTIDE SEQUENCE [LARGE SCALE GENOMIC DNA]</scope>
    <source>
        <strain evidence="14 16">KCTC 42381</strain>
    </source>
</reference>
<accession>A0A2U9T6E3</accession>
<evidence type="ECO:0000256" key="6">
    <source>
        <dbReference type="ARBA" id="ARBA00022618"/>
    </source>
</evidence>
<evidence type="ECO:0000256" key="9">
    <source>
        <dbReference type="ARBA" id="ARBA00023136"/>
    </source>
</evidence>
<dbReference type="RefSeq" id="WP_111265246.1">
    <property type="nucleotide sequence ID" value="NZ_CP029843.1"/>
</dbReference>
<dbReference type="InterPro" id="IPR005286">
    <property type="entry name" value="Cell_div_FtsE"/>
</dbReference>
<evidence type="ECO:0000313" key="16">
    <source>
        <dbReference type="Proteomes" id="UP000320431"/>
    </source>
</evidence>
<dbReference type="FunFam" id="3.40.50.300:FF:000056">
    <property type="entry name" value="Cell division ATP-binding protein FtsE"/>
    <property type="match status" value="1"/>
</dbReference>
<keyword evidence="15" id="KW-1185">Reference proteome</keyword>
<evidence type="ECO:0000256" key="10">
    <source>
        <dbReference type="ARBA" id="ARBA00023306"/>
    </source>
</evidence>
<dbReference type="AlphaFoldDB" id="A0A2U9T6E3"/>
<evidence type="ECO:0000256" key="5">
    <source>
        <dbReference type="ARBA" id="ARBA00022475"/>
    </source>
</evidence>